<organism evidence="1 2">
    <name type="scientific">Colletotrichum zoysiae</name>
    <dbReference type="NCBI Taxonomy" id="1216348"/>
    <lineage>
        <taxon>Eukaryota</taxon>
        <taxon>Fungi</taxon>
        <taxon>Dikarya</taxon>
        <taxon>Ascomycota</taxon>
        <taxon>Pezizomycotina</taxon>
        <taxon>Sordariomycetes</taxon>
        <taxon>Hypocreomycetidae</taxon>
        <taxon>Glomerellales</taxon>
        <taxon>Glomerellaceae</taxon>
        <taxon>Colletotrichum</taxon>
        <taxon>Colletotrichum graminicola species complex</taxon>
    </lineage>
</organism>
<accession>A0AAD9M4F9</accession>
<reference evidence="1" key="1">
    <citation type="submission" date="2021-06" db="EMBL/GenBank/DDBJ databases">
        <title>Comparative genomics, transcriptomics and evolutionary studies reveal genomic signatures of adaptation to plant cell wall in hemibiotrophic fungi.</title>
        <authorList>
            <consortium name="DOE Joint Genome Institute"/>
            <person name="Baroncelli R."/>
            <person name="Diaz J.F."/>
            <person name="Benocci T."/>
            <person name="Peng M."/>
            <person name="Battaglia E."/>
            <person name="Haridas S."/>
            <person name="Andreopoulos W."/>
            <person name="Labutti K."/>
            <person name="Pangilinan J."/>
            <person name="Floch G.L."/>
            <person name="Makela M.R."/>
            <person name="Henrissat B."/>
            <person name="Grigoriev I.V."/>
            <person name="Crouch J.A."/>
            <person name="De Vries R.P."/>
            <person name="Sukno S.A."/>
            <person name="Thon M.R."/>
        </authorList>
    </citation>
    <scope>NUCLEOTIDE SEQUENCE</scope>
    <source>
        <strain evidence="1">MAFF235873</strain>
    </source>
</reference>
<name>A0AAD9M4F9_9PEZI</name>
<sequence length="109" mass="12318">MIQDVAKYHAHKSLSSIDKVVVESIINDKTLAAVGRCYAEWRAAQTNKNVRYYPTRVTVNPSNRTWIDFKYTPFVRAANFAFKDSGKTVKSIDVISEPDIDLVLHMGAL</sequence>
<dbReference type="Proteomes" id="UP001232148">
    <property type="component" value="Unassembled WGS sequence"/>
</dbReference>
<evidence type="ECO:0000313" key="1">
    <source>
        <dbReference type="EMBL" id="KAK2032879.1"/>
    </source>
</evidence>
<protein>
    <submittedName>
        <fullName evidence="1">Uncharacterized protein</fullName>
    </submittedName>
</protein>
<evidence type="ECO:0000313" key="2">
    <source>
        <dbReference type="Proteomes" id="UP001232148"/>
    </source>
</evidence>
<keyword evidence="2" id="KW-1185">Reference proteome</keyword>
<dbReference type="EMBL" id="MU842826">
    <property type="protein sequence ID" value="KAK2032879.1"/>
    <property type="molecule type" value="Genomic_DNA"/>
</dbReference>
<dbReference type="AlphaFoldDB" id="A0AAD9M4F9"/>
<comment type="caution">
    <text evidence="1">The sequence shown here is derived from an EMBL/GenBank/DDBJ whole genome shotgun (WGS) entry which is preliminary data.</text>
</comment>
<gene>
    <name evidence="1" type="ORF">LX32DRAFT_136888</name>
</gene>
<proteinExistence type="predicted"/>